<name>A0ACC2UI49_9FUNG</name>
<reference evidence="1" key="1">
    <citation type="submission" date="2022-04" db="EMBL/GenBank/DDBJ databases">
        <title>Genome of the entomopathogenic fungus Entomophthora muscae.</title>
        <authorList>
            <person name="Elya C."/>
            <person name="Lovett B.R."/>
            <person name="Lee E."/>
            <person name="Macias A.M."/>
            <person name="Hajek A.E."/>
            <person name="De Bivort B.L."/>
            <person name="Kasson M.T."/>
            <person name="De Fine Licht H.H."/>
            <person name="Stajich J.E."/>
        </authorList>
    </citation>
    <scope>NUCLEOTIDE SEQUENCE</scope>
    <source>
        <strain evidence="1">Berkeley</strain>
    </source>
</reference>
<sequence length="223" mass="25252">MWIWVVIPHHLEAASYYPVISVTAKTSIASKNSASQQIQNQTVVLNQILAVSPDNNKGKKILMLLAFSQSLFETSPAQYQINTQKVHHVAKKLTDKACIWYTKDNLQGEKLLDNYSVFYDSLLFTVVPAQTTEEIRDCIMSLYQGGMATKDSIDEFSCLKEAIGMTDSKACYLFQKKLSPELKNFLSHHVLPDKFSKLTQEVLKWSDKVKQLPSWSNTKTPSV</sequence>
<evidence type="ECO:0000313" key="1">
    <source>
        <dbReference type="EMBL" id="KAJ9086510.1"/>
    </source>
</evidence>
<dbReference type="EMBL" id="QTSX02000718">
    <property type="protein sequence ID" value="KAJ9086510.1"/>
    <property type="molecule type" value="Genomic_DNA"/>
</dbReference>
<dbReference type="Proteomes" id="UP001165960">
    <property type="component" value="Unassembled WGS sequence"/>
</dbReference>
<accession>A0ACC2UI49</accession>
<protein>
    <submittedName>
        <fullName evidence="1">Uncharacterized protein</fullName>
    </submittedName>
</protein>
<evidence type="ECO:0000313" key="2">
    <source>
        <dbReference type="Proteomes" id="UP001165960"/>
    </source>
</evidence>
<keyword evidence="2" id="KW-1185">Reference proteome</keyword>
<proteinExistence type="predicted"/>
<comment type="caution">
    <text evidence="1">The sequence shown here is derived from an EMBL/GenBank/DDBJ whole genome shotgun (WGS) entry which is preliminary data.</text>
</comment>
<organism evidence="1 2">
    <name type="scientific">Entomophthora muscae</name>
    <dbReference type="NCBI Taxonomy" id="34485"/>
    <lineage>
        <taxon>Eukaryota</taxon>
        <taxon>Fungi</taxon>
        <taxon>Fungi incertae sedis</taxon>
        <taxon>Zoopagomycota</taxon>
        <taxon>Entomophthoromycotina</taxon>
        <taxon>Entomophthoromycetes</taxon>
        <taxon>Entomophthorales</taxon>
        <taxon>Entomophthoraceae</taxon>
        <taxon>Entomophthora</taxon>
    </lineage>
</organism>
<gene>
    <name evidence="1" type="ORF">DSO57_1003440</name>
</gene>